<keyword evidence="4" id="KW-0862">Zinc</keyword>
<evidence type="ECO:0000256" key="4">
    <source>
        <dbReference type="ARBA" id="ARBA00022833"/>
    </source>
</evidence>
<dbReference type="PANTHER" id="PTHR43223:SF1">
    <property type="entry name" value="ALKYL_ARYL-SULFATASE BDS1"/>
    <property type="match status" value="1"/>
</dbReference>
<dbReference type="SUPFAM" id="SSF56281">
    <property type="entry name" value="Metallo-hydrolase/oxidoreductase"/>
    <property type="match status" value="1"/>
</dbReference>
<dbReference type="GO" id="GO:0046872">
    <property type="term" value="F:metal ion binding"/>
    <property type="evidence" value="ECO:0007669"/>
    <property type="project" value="UniProtKB-KW"/>
</dbReference>
<keyword evidence="3" id="KW-0378">Hydrolase</keyword>
<feature type="domain" description="Metallo-beta-lactamase" evidence="10">
    <location>
        <begin position="133"/>
        <end position="355"/>
    </location>
</feature>
<dbReference type="InterPro" id="IPR052195">
    <property type="entry name" value="Bact_Alkyl/Aryl-Sulfatase"/>
</dbReference>
<evidence type="ECO:0000256" key="5">
    <source>
        <dbReference type="ARBA" id="ARBA00033751"/>
    </source>
</evidence>
<dbReference type="InterPro" id="IPR038536">
    <property type="entry name" value="Alkyl/aryl-sulf_dimr_sf"/>
</dbReference>
<proteinExistence type="inferred from homology"/>
<evidence type="ECO:0000256" key="3">
    <source>
        <dbReference type="ARBA" id="ARBA00022801"/>
    </source>
</evidence>
<dbReference type="SUPFAM" id="SSF55718">
    <property type="entry name" value="SCP-like"/>
    <property type="match status" value="1"/>
</dbReference>
<comment type="similarity">
    <text evidence="5">Belongs to the metallo-beta-lactamase superfamily. Type III sulfatase family.</text>
</comment>
<dbReference type="CDD" id="cd07710">
    <property type="entry name" value="arylsulfatase_Sdsa1-like_MBL-fold"/>
    <property type="match status" value="1"/>
</dbReference>
<dbReference type="EMBL" id="CP022117">
    <property type="protein sequence ID" value="ASG18468.1"/>
    <property type="molecule type" value="Genomic_DNA"/>
</dbReference>
<dbReference type="PANTHER" id="PTHR43223">
    <property type="entry name" value="ALKYL/ARYL-SULFATASE"/>
    <property type="match status" value="1"/>
</dbReference>
<name>A0A2C9P5C5_SALET</name>
<feature type="chain" id="PRO_5012926013" description="Linear primary-alkylsulfatase" evidence="9">
    <location>
        <begin position="30"/>
        <end position="661"/>
    </location>
</feature>
<dbReference type="Proteomes" id="UP000197157">
    <property type="component" value="Chromosome"/>
</dbReference>
<dbReference type="InterPro" id="IPR036527">
    <property type="entry name" value="SCP2_sterol-bd_dom_sf"/>
</dbReference>
<keyword evidence="2" id="KW-0479">Metal-binding</keyword>
<dbReference type="InterPro" id="IPR029229">
    <property type="entry name" value="Alkyl_sulf_C"/>
</dbReference>
<dbReference type="GO" id="GO:0030288">
    <property type="term" value="C:outer membrane-bounded periplasmic space"/>
    <property type="evidence" value="ECO:0007669"/>
    <property type="project" value="TreeGrafter"/>
</dbReference>
<keyword evidence="9" id="KW-0732">Signal</keyword>
<evidence type="ECO:0000256" key="7">
    <source>
        <dbReference type="ARBA" id="ARBA00068034"/>
    </source>
</evidence>
<evidence type="ECO:0000256" key="8">
    <source>
        <dbReference type="ARBA" id="ARBA00075789"/>
    </source>
</evidence>
<dbReference type="InterPro" id="IPR029228">
    <property type="entry name" value="Alkyl_sulf_dimr"/>
</dbReference>
<feature type="signal peptide" evidence="9">
    <location>
        <begin position="1"/>
        <end position="29"/>
    </location>
</feature>
<reference evidence="11 12" key="1">
    <citation type="submission" date="2017-06" db="EMBL/GenBank/DDBJ databases">
        <title>Salmonella reference genomes for public health.</title>
        <authorList>
            <person name="Robertson J."/>
            <person name="Yoshida C."/>
            <person name="Gurnik S."/>
            <person name="Nash J."/>
        </authorList>
    </citation>
    <scope>NUCLEOTIDE SEQUENCE [LARGE SCALE GENOMIC DNA]</scope>
    <source>
        <strain evidence="11 12">S-1643</strain>
    </source>
</reference>
<dbReference type="InterPro" id="IPR036866">
    <property type="entry name" value="RibonucZ/Hydroxyglut_hydro"/>
</dbReference>
<dbReference type="Gene3D" id="3.30.1050.10">
    <property type="entry name" value="SCP2 sterol-binding domain"/>
    <property type="match status" value="1"/>
</dbReference>
<evidence type="ECO:0000313" key="11">
    <source>
        <dbReference type="EMBL" id="ASG18468.1"/>
    </source>
</evidence>
<gene>
    <name evidence="11" type="ORF">LFZ25_22330</name>
</gene>
<dbReference type="FunFam" id="1.25.40.880:FF:000001">
    <property type="entry name" value="SDS hydrolase SdsA1"/>
    <property type="match status" value="1"/>
</dbReference>
<dbReference type="GO" id="GO:0018909">
    <property type="term" value="P:dodecyl sulfate metabolic process"/>
    <property type="evidence" value="ECO:0007669"/>
    <property type="project" value="InterPro"/>
</dbReference>
<dbReference type="InterPro" id="IPR044097">
    <property type="entry name" value="Bds1/SdsA1_MBL-fold"/>
</dbReference>
<accession>A0A2C9P5C5</accession>
<dbReference type="GO" id="GO:0018741">
    <property type="term" value="F:linear primary-alkylsulfatase activity"/>
    <property type="evidence" value="ECO:0007669"/>
    <property type="project" value="UniProtKB-EC"/>
</dbReference>
<dbReference type="FunFam" id="3.60.15.30:FF:000001">
    <property type="entry name" value="Alkyl/aryl-sulfatase BDS1"/>
    <property type="match status" value="1"/>
</dbReference>
<dbReference type="InterPro" id="IPR001279">
    <property type="entry name" value="Metallo-B-lactamas"/>
</dbReference>
<evidence type="ECO:0000256" key="2">
    <source>
        <dbReference type="ARBA" id="ARBA00022723"/>
    </source>
</evidence>
<dbReference type="SMART" id="SM00849">
    <property type="entry name" value="Lactamase_B"/>
    <property type="match status" value="1"/>
</dbReference>
<dbReference type="RefSeq" id="WP_080245469.1">
    <property type="nucleotide sequence ID" value="NZ_CP022117.1"/>
</dbReference>
<evidence type="ECO:0000256" key="1">
    <source>
        <dbReference type="ARBA" id="ARBA00001947"/>
    </source>
</evidence>
<evidence type="ECO:0000256" key="9">
    <source>
        <dbReference type="SAM" id="SignalP"/>
    </source>
</evidence>
<dbReference type="GO" id="GO:0046983">
    <property type="term" value="F:protein dimerization activity"/>
    <property type="evidence" value="ECO:0007669"/>
    <property type="project" value="InterPro"/>
</dbReference>
<dbReference type="Pfam" id="PF00753">
    <property type="entry name" value="Lactamase_B"/>
    <property type="match status" value="1"/>
</dbReference>
<evidence type="ECO:0000313" key="12">
    <source>
        <dbReference type="Proteomes" id="UP000197157"/>
    </source>
</evidence>
<dbReference type="EC" id="3.1.6.21" evidence="6"/>
<sequence>MNNEKLFRLSRTFIALTAASGFFIHTAFAAESAKAATQYTQQINQQYIKNLPFSDRQDFEDAQRGFIAPLLNHGELKTAEGKTFYRAEDYKFDLNAPAPETVNPSLWRQSQINGISGLFKVTDRMYQVRGQDISNITFIEGNTGLIVIDPLVSPEAAKSSLDLYYQHRPHKPIVAVIYTHSHTDHYGGVKGIISEDDVKAGKVQVIAPAGFMEEAISENVLAGNIMNRRVLYSYGLLLPHNAKGNIGNGLGVTLTTSNPTIIAPTKSITKTGEKLNIDGLDFEFLMAPGSEAPAEMHFYIPALKALCTAENATHMLHNFYTLRGAKTRDTSKWTQYLNQTLDMWGSQAEVLFMPHTWPVWGNQRINDYIGKYRDTIKYIHDQTLHLANQGYTMNEIGNMIKLPKNLENNWASRGYYGSVSHNARAVYNYYLGYFDGNPANLNPYGQVEMGKRYVKALGGSAHAINLAREAYDKGDYRWAAELLKQVIAADPGDQVAKNLQADAFEQLGYQSESATWRGFYLVGAKELREGVHKFSHGSSNSPDTVKGMTVEMLFDYMAVRLDSEKAAGKDISLNFNLDNADNLNLTLNDSVLNYRNTLQSKADASFYMSRDDLQHVLTGRAKMADLIKAKKVRVIGNAAKLDEIIGCLDNFELWVNIVTPN</sequence>
<dbReference type="Gene3D" id="1.25.40.880">
    <property type="entry name" value="Alkyl sulfatase, dimerisation domain"/>
    <property type="match status" value="1"/>
</dbReference>
<dbReference type="AlphaFoldDB" id="A0A2C9P5C5"/>
<dbReference type="Pfam" id="PF14864">
    <property type="entry name" value="Alkyl_sulf_C"/>
    <property type="match status" value="1"/>
</dbReference>
<dbReference type="Pfam" id="PF14863">
    <property type="entry name" value="Alkyl_sulf_dimr"/>
    <property type="match status" value="1"/>
</dbReference>
<dbReference type="Gene3D" id="3.60.15.30">
    <property type="entry name" value="Metallo-beta-lactamase domain"/>
    <property type="match status" value="1"/>
</dbReference>
<evidence type="ECO:0000256" key="6">
    <source>
        <dbReference type="ARBA" id="ARBA00066568"/>
    </source>
</evidence>
<protein>
    <recommendedName>
        <fullName evidence="7">Linear primary-alkylsulfatase</fullName>
        <ecNumber evidence="6">3.1.6.21</ecNumber>
    </recommendedName>
    <alternativeName>
        <fullName evidence="8">Type III linear primary-alkylsulfatase</fullName>
    </alternativeName>
</protein>
<comment type="cofactor">
    <cofactor evidence="1">
        <name>Zn(2+)</name>
        <dbReference type="ChEBI" id="CHEBI:29105"/>
    </cofactor>
</comment>
<organism evidence="11 12">
    <name type="scientific">Salmonella enterica subsp. enterica serovar Macclesfield str. S-1643</name>
    <dbReference type="NCBI Taxonomy" id="1242107"/>
    <lineage>
        <taxon>Bacteria</taxon>
        <taxon>Pseudomonadati</taxon>
        <taxon>Pseudomonadota</taxon>
        <taxon>Gammaproteobacteria</taxon>
        <taxon>Enterobacterales</taxon>
        <taxon>Enterobacteriaceae</taxon>
        <taxon>Salmonella</taxon>
    </lineage>
</organism>
<evidence type="ECO:0000259" key="10">
    <source>
        <dbReference type="SMART" id="SM00849"/>
    </source>
</evidence>